<dbReference type="UniPathway" id="UPA00085"/>
<keyword evidence="3 10" id="KW-0444">Lipid biosynthesis</keyword>
<evidence type="ECO:0000313" key="13">
    <source>
        <dbReference type="EMBL" id="SDE89277.1"/>
    </source>
</evidence>
<reference evidence="14 19" key="1">
    <citation type="submission" date="2016-10" db="EMBL/GenBank/DDBJ databases">
        <authorList>
            <person name="de Groot N.N."/>
        </authorList>
    </citation>
    <scope>NUCLEOTIDE SEQUENCE [LARGE SCALE GENOMIC DNA]</scope>
    <source>
        <strain evidence="14 19">WG7</strain>
    </source>
</reference>
<dbReference type="Proteomes" id="UP000324896">
    <property type="component" value="Unassembled WGS sequence"/>
</dbReference>
<dbReference type="PANTHER" id="PTHR30100:SF1">
    <property type="entry name" value="PHOSPHATE ACYLTRANSFERASE"/>
    <property type="match status" value="1"/>
</dbReference>
<dbReference type="EMBL" id="FNEH01000001">
    <property type="protein sequence ID" value="SDI07539.1"/>
    <property type="molecule type" value="Genomic_DNA"/>
</dbReference>
<dbReference type="NCBIfam" id="TIGR00182">
    <property type="entry name" value="plsX"/>
    <property type="match status" value="1"/>
</dbReference>
<keyword evidence="7 10" id="KW-1208">Phospholipid metabolism</keyword>
<dbReference type="GO" id="GO:0043811">
    <property type="term" value="F:phosphate:acyl-[acyl carrier protein] acyltransferase activity"/>
    <property type="evidence" value="ECO:0007669"/>
    <property type="project" value="UniProtKB-UniRule"/>
</dbReference>
<comment type="pathway">
    <text evidence="10">Lipid metabolism; phospholipid metabolism.</text>
</comment>
<dbReference type="AlphaFoldDB" id="A0A1G6HQY0"/>
<evidence type="ECO:0000313" key="11">
    <source>
        <dbReference type="EMBL" id="PXV69921.1"/>
    </source>
</evidence>
<comment type="catalytic activity">
    <reaction evidence="1 10">
        <text>a fatty acyl-[ACP] + phosphate = an acyl phosphate + holo-[ACP]</text>
        <dbReference type="Rhea" id="RHEA:42292"/>
        <dbReference type="Rhea" id="RHEA-COMP:9685"/>
        <dbReference type="Rhea" id="RHEA-COMP:14125"/>
        <dbReference type="ChEBI" id="CHEBI:43474"/>
        <dbReference type="ChEBI" id="CHEBI:59918"/>
        <dbReference type="ChEBI" id="CHEBI:64479"/>
        <dbReference type="ChEBI" id="CHEBI:138651"/>
        <dbReference type="EC" id="2.3.1.274"/>
    </reaction>
</comment>
<dbReference type="PIRSF" id="PIRSF002465">
    <property type="entry name" value="Phsphlp_syn_PlsX"/>
    <property type="match status" value="1"/>
</dbReference>
<dbReference type="RefSeq" id="WP_073156071.1">
    <property type="nucleotide sequence ID" value="NZ_FMYT01000001.1"/>
</dbReference>
<protein>
    <recommendedName>
        <fullName evidence="8 10">Phosphate acyltransferase</fullName>
        <ecNumber evidence="8 10">2.3.1.274</ecNumber>
    </recommendedName>
    <alternativeName>
        <fullName evidence="10">Acyl-ACP phosphotransacylase</fullName>
    </alternativeName>
    <alternativeName>
        <fullName evidence="10">Acyl-[acyl-carrier-protein]--phosphate acyltransferase</fullName>
    </alternativeName>
    <alternativeName>
        <fullName evidence="10">Phosphate-acyl-ACP acyltransferase</fullName>
    </alternativeName>
</protein>
<dbReference type="EMBL" id="SOAA01000005">
    <property type="protein sequence ID" value="TDS33035.1"/>
    <property type="molecule type" value="Genomic_DNA"/>
</dbReference>
<dbReference type="Proteomes" id="UP000247389">
    <property type="component" value="Unassembled WGS sequence"/>
</dbReference>
<dbReference type="GeneID" id="57011512"/>
<dbReference type="STRING" id="54121.SAMN04515653_104126"/>
<evidence type="ECO:0000256" key="7">
    <source>
        <dbReference type="ARBA" id="ARBA00023264"/>
    </source>
</evidence>
<evidence type="ECO:0000313" key="23">
    <source>
        <dbReference type="Proteomes" id="UP000295758"/>
    </source>
</evidence>
<dbReference type="PANTHER" id="PTHR30100">
    <property type="entry name" value="FATTY ACID/PHOSPHOLIPID SYNTHESIS PROTEIN PLSX"/>
    <property type="match status" value="1"/>
</dbReference>
<gene>
    <name evidence="10" type="primary">plsX</name>
    <name evidence="16" type="ORF">BY453_10542</name>
    <name evidence="17" type="ORF">C7954_10197</name>
    <name evidence="11" type="ORF">C8C78_10249</name>
    <name evidence="12" type="ORF">SAMN04488597_10191</name>
    <name evidence="13" type="ORF">SAMN04488598_10382</name>
    <name evidence="15" type="ORF">SAMN04515652_10381</name>
    <name evidence="14" type="ORF">SAMN04515654_101183</name>
</gene>
<keyword evidence="20" id="KW-1185">Reference proteome</keyword>
<evidence type="ECO:0000256" key="5">
    <source>
        <dbReference type="ARBA" id="ARBA00023098"/>
    </source>
</evidence>
<evidence type="ECO:0000256" key="4">
    <source>
        <dbReference type="ARBA" id="ARBA00022679"/>
    </source>
</evidence>
<dbReference type="OrthoDB" id="9806408at2"/>
<dbReference type="SUPFAM" id="SSF53659">
    <property type="entry name" value="Isocitrate/Isopropylmalate dehydrogenase-like"/>
    <property type="match status" value="1"/>
</dbReference>
<evidence type="ECO:0000313" key="16">
    <source>
        <dbReference type="EMBL" id="TDS33035.1"/>
    </source>
</evidence>
<evidence type="ECO:0000313" key="12">
    <source>
        <dbReference type="EMBL" id="SDB96594.1"/>
    </source>
</evidence>
<dbReference type="GO" id="GO:0005737">
    <property type="term" value="C:cytoplasm"/>
    <property type="evidence" value="ECO:0007669"/>
    <property type="project" value="UniProtKB-SubCell"/>
</dbReference>
<dbReference type="Proteomes" id="UP000199519">
    <property type="component" value="Unassembled WGS sequence"/>
</dbReference>
<dbReference type="Gene3D" id="3.40.718.10">
    <property type="entry name" value="Isopropylmalate Dehydrogenase"/>
    <property type="match status" value="1"/>
</dbReference>
<dbReference type="HAMAP" id="MF_00019">
    <property type="entry name" value="PlsX"/>
    <property type="match status" value="1"/>
</dbReference>
<reference evidence="16 23" key="3">
    <citation type="submission" date="2019-03" db="EMBL/GenBank/DDBJ databases">
        <title>Deep subsurface shale carbon reservoir microbial communities from Ohio and West Virginia, USA.</title>
        <authorList>
            <person name="Wrighton K."/>
        </authorList>
    </citation>
    <scope>NUCLEOTIDE SEQUENCE [LARGE SCALE GENOMIC DNA]</scope>
    <source>
        <strain evidence="16 23">UTICA-S4D12</strain>
    </source>
</reference>
<keyword evidence="5 10" id="KW-0443">Lipid metabolism</keyword>
<name>A0A1G6HQY0_9FIRM</name>
<keyword evidence="2 10" id="KW-0963">Cytoplasm</keyword>
<evidence type="ECO:0000313" key="15">
    <source>
        <dbReference type="EMBL" id="SES68720.1"/>
    </source>
</evidence>
<dbReference type="GO" id="GO:0006633">
    <property type="term" value="P:fatty acid biosynthetic process"/>
    <property type="evidence" value="ECO:0007669"/>
    <property type="project" value="UniProtKB-UniRule"/>
</dbReference>
<dbReference type="GO" id="GO:0008654">
    <property type="term" value="P:phospholipid biosynthetic process"/>
    <property type="evidence" value="ECO:0007669"/>
    <property type="project" value="UniProtKB-KW"/>
</dbReference>
<keyword evidence="6 10" id="KW-0594">Phospholipid biosynthesis</keyword>
<dbReference type="InterPro" id="IPR003664">
    <property type="entry name" value="FA_synthesis"/>
</dbReference>
<comment type="function">
    <text evidence="10">Catalyzes the reversible formation of acyl-phosphate (acyl-PO(4)) from acyl-[acyl-carrier-protein] (acyl-ACP). This enzyme utilizes acyl-ACP as fatty acyl donor, but not acyl-CoA.</text>
</comment>
<comment type="similarity">
    <text evidence="10">Belongs to the PlsX family.</text>
</comment>
<evidence type="ECO:0000256" key="9">
    <source>
        <dbReference type="ARBA" id="ARBA00046608"/>
    </source>
</evidence>
<evidence type="ECO:0000256" key="3">
    <source>
        <dbReference type="ARBA" id="ARBA00022516"/>
    </source>
</evidence>
<evidence type="ECO:0000256" key="8">
    <source>
        <dbReference type="ARBA" id="ARBA00024069"/>
    </source>
</evidence>
<dbReference type="EMBL" id="QICM01000002">
    <property type="protein sequence ID" value="PXV69921.1"/>
    <property type="molecule type" value="Genomic_DNA"/>
</dbReference>
<dbReference type="EMBL" id="FOHG01000003">
    <property type="protein sequence ID" value="SES68720.1"/>
    <property type="molecule type" value="Genomic_DNA"/>
</dbReference>
<evidence type="ECO:0000313" key="14">
    <source>
        <dbReference type="EMBL" id="SDI07539.1"/>
    </source>
</evidence>
<proteinExistence type="inferred from homology"/>
<evidence type="ECO:0000256" key="1">
    <source>
        <dbReference type="ARBA" id="ARBA00001232"/>
    </source>
</evidence>
<organism evidence="12 24">
    <name type="scientific">Halanaerobium congolense</name>
    <dbReference type="NCBI Taxonomy" id="54121"/>
    <lineage>
        <taxon>Bacteria</taxon>
        <taxon>Bacillati</taxon>
        <taxon>Bacillota</taxon>
        <taxon>Clostridia</taxon>
        <taxon>Halanaerobiales</taxon>
        <taxon>Halanaerobiaceae</taxon>
        <taxon>Halanaerobium</taxon>
    </lineage>
</organism>
<dbReference type="Pfam" id="PF02504">
    <property type="entry name" value="FA_synthesis"/>
    <property type="match status" value="1"/>
</dbReference>
<evidence type="ECO:0000256" key="6">
    <source>
        <dbReference type="ARBA" id="ARBA00023209"/>
    </source>
</evidence>
<dbReference type="EMBL" id="SOEF01000001">
    <property type="protein sequence ID" value="TDX48129.1"/>
    <property type="molecule type" value="Genomic_DNA"/>
</dbReference>
<accession>A0A1G6HQY0</accession>
<evidence type="ECO:0000313" key="18">
    <source>
        <dbReference type="Proteomes" id="UP000198612"/>
    </source>
</evidence>
<dbReference type="EMBL" id="FMYT01000001">
    <property type="protein sequence ID" value="SDB96594.1"/>
    <property type="molecule type" value="Genomic_DNA"/>
</dbReference>
<reference evidence="17 22" key="4">
    <citation type="submission" date="2019-03" db="EMBL/GenBank/DDBJ databases">
        <title>Subsurface microbial communities from deep shales in Ohio and West Virginia, USA.</title>
        <authorList>
            <person name="Wrighton K."/>
        </authorList>
    </citation>
    <scope>NUCLEOTIDE SEQUENCE [LARGE SCALE GENOMIC DNA]</scope>
    <source>
        <strain evidence="17 22">DSMZ 11287</strain>
        <strain evidence="11 21">MSL28</strain>
    </source>
</reference>
<evidence type="ECO:0000256" key="2">
    <source>
        <dbReference type="ARBA" id="ARBA00022490"/>
    </source>
</evidence>
<dbReference type="Proteomes" id="UP000198612">
    <property type="component" value="Unassembled WGS sequence"/>
</dbReference>
<evidence type="ECO:0000313" key="24">
    <source>
        <dbReference type="Proteomes" id="UP000324896"/>
    </source>
</evidence>
<evidence type="ECO:0000313" key="21">
    <source>
        <dbReference type="Proteomes" id="UP000247389"/>
    </source>
</evidence>
<dbReference type="EMBL" id="FNBJ01000003">
    <property type="protein sequence ID" value="SDE89277.1"/>
    <property type="molecule type" value="Genomic_DNA"/>
</dbReference>
<dbReference type="Proteomes" id="UP000198945">
    <property type="component" value="Unassembled WGS sequence"/>
</dbReference>
<evidence type="ECO:0000313" key="19">
    <source>
        <dbReference type="Proteomes" id="UP000198945"/>
    </source>
</evidence>
<keyword evidence="12" id="KW-0012">Acyltransferase</keyword>
<comment type="subunit">
    <text evidence="9 10">Homodimer. Probably interacts with PlsY.</text>
</comment>
<evidence type="ECO:0000313" key="17">
    <source>
        <dbReference type="EMBL" id="TDX48129.1"/>
    </source>
</evidence>
<evidence type="ECO:0000256" key="10">
    <source>
        <dbReference type="HAMAP-Rule" id="MF_00019"/>
    </source>
</evidence>
<dbReference type="EC" id="2.3.1.274" evidence="8 10"/>
<comment type="subcellular location">
    <subcellularLocation>
        <location evidence="10">Cytoplasm</location>
    </subcellularLocation>
    <text evidence="10">Associated with the membrane possibly through PlsY.</text>
</comment>
<evidence type="ECO:0000313" key="20">
    <source>
        <dbReference type="Proteomes" id="UP000199519"/>
    </source>
</evidence>
<evidence type="ECO:0000313" key="22">
    <source>
        <dbReference type="Proteomes" id="UP000295472"/>
    </source>
</evidence>
<dbReference type="Proteomes" id="UP000295472">
    <property type="component" value="Unassembled WGS sequence"/>
</dbReference>
<sequence>MYRIAVDIMSGEKDESELIAGALKALKEDKEIELTLIGEYDIISEELAKTDYDSKRLKIENADEIITMDESPIKALRKKKNATVNVGAALLKKSEVDAFISPGNTGSVMAAGLLRVGRIKGVSRPPIAIQFPAAEGSTLVLDNGANTDCSPENLQQFALMGQLYAKNVMKIENPKVALLNIGEEKTKGNNLSKESYQVLSDDPRIKNFIGNVEGRDIFSDKVDVVVTDGFVGNVVLKTTEGAASFFLDLIKESFKTNLRSKIAAFLIKPYLKKVLKKIDYRQYGGAPLLGVNGIVIISHGSSDSTAIYNAVKTAKKTVKEDIVELIKVELEKNEELE</sequence>
<reference evidence="18 20" key="2">
    <citation type="submission" date="2016-10" db="EMBL/GenBank/DDBJ databases">
        <authorList>
            <person name="Varghese N."/>
            <person name="Submissions S."/>
        </authorList>
    </citation>
    <scope>NUCLEOTIDE SEQUENCE [LARGE SCALE GENOMIC DNA]</scope>
    <source>
        <strain evidence="12 24">WG10</strain>
        <strain evidence="13 20">WG2</strain>
        <strain evidence="15 18">WG5</strain>
    </source>
</reference>
<dbReference type="Proteomes" id="UP000295758">
    <property type="component" value="Unassembled WGS sequence"/>
</dbReference>
<dbReference type="InterPro" id="IPR012281">
    <property type="entry name" value="Phospholipid_synth_PlsX-like"/>
</dbReference>
<keyword evidence="4 10" id="KW-0808">Transferase</keyword>